<dbReference type="Pfam" id="PF08281">
    <property type="entry name" value="Sigma70_r4_2"/>
    <property type="match status" value="1"/>
</dbReference>
<dbReference type="GO" id="GO:0016987">
    <property type="term" value="F:sigma factor activity"/>
    <property type="evidence" value="ECO:0007669"/>
    <property type="project" value="UniProtKB-KW"/>
</dbReference>
<dbReference type="InterPro" id="IPR013325">
    <property type="entry name" value="RNA_pol_sigma_r2"/>
</dbReference>
<dbReference type="GO" id="GO:0006352">
    <property type="term" value="P:DNA-templated transcription initiation"/>
    <property type="evidence" value="ECO:0007669"/>
    <property type="project" value="InterPro"/>
</dbReference>
<dbReference type="CDD" id="cd06171">
    <property type="entry name" value="Sigma70_r4"/>
    <property type="match status" value="1"/>
</dbReference>
<dbReference type="NCBIfam" id="TIGR02937">
    <property type="entry name" value="sigma70-ECF"/>
    <property type="match status" value="1"/>
</dbReference>
<dbReference type="InterPro" id="IPR014325">
    <property type="entry name" value="RNA_pol_sigma-E_actinobac"/>
</dbReference>
<dbReference type="InterPro" id="IPR013324">
    <property type="entry name" value="RNA_pol_sigma_r3/r4-like"/>
</dbReference>
<dbReference type="InterPro" id="IPR007627">
    <property type="entry name" value="RNA_pol_sigma70_r2"/>
</dbReference>
<dbReference type="PANTHER" id="PTHR43133">
    <property type="entry name" value="RNA POLYMERASE ECF-TYPE SIGMA FACTO"/>
    <property type="match status" value="1"/>
</dbReference>
<reference evidence="8 9" key="1">
    <citation type="submission" date="2017-06" db="EMBL/GenBank/DDBJ databases">
        <authorList>
            <person name="Kim H.J."/>
            <person name="Triplett B.A."/>
        </authorList>
    </citation>
    <scope>NUCLEOTIDE SEQUENCE [LARGE SCALE GENOMIC DNA]</scope>
    <source>
        <strain evidence="8 9">CGMCC 4.5593</strain>
    </source>
</reference>
<comment type="similarity">
    <text evidence="1">Belongs to the sigma-70 factor family. ECF subfamily.</text>
</comment>
<dbReference type="SUPFAM" id="SSF88659">
    <property type="entry name" value="Sigma3 and sigma4 domains of RNA polymerase sigma factors"/>
    <property type="match status" value="1"/>
</dbReference>
<evidence type="ECO:0000256" key="1">
    <source>
        <dbReference type="ARBA" id="ARBA00010641"/>
    </source>
</evidence>
<keyword evidence="4" id="KW-0238">DNA-binding</keyword>
<dbReference type="NCBIfam" id="TIGR02983">
    <property type="entry name" value="SigE-fam_strep"/>
    <property type="match status" value="1"/>
</dbReference>
<evidence type="ECO:0000256" key="3">
    <source>
        <dbReference type="ARBA" id="ARBA00023082"/>
    </source>
</evidence>
<proteinExistence type="inferred from homology"/>
<evidence type="ECO:0000259" key="7">
    <source>
        <dbReference type="Pfam" id="PF08281"/>
    </source>
</evidence>
<sequence>MAARSDREREFGEFVALRYADLVRTAVLLTGDRGHAEDLVQRALLAVFRSWDRLDRLANAEAYTRTTMVRLESRWWRRRWRAEVPTERLPDRPIGDHAAGVDTAEVVRQALASLPWAQRAVLVMRYFEERSEAEIAEVLGCSPGTVKSRASRGLAALRAVVDIEGVSGRERRG</sequence>
<dbReference type="OrthoDB" id="3295010at2"/>
<dbReference type="Gene3D" id="1.10.1740.10">
    <property type="match status" value="1"/>
</dbReference>
<evidence type="ECO:0000313" key="8">
    <source>
        <dbReference type="EMBL" id="SNT55572.1"/>
    </source>
</evidence>
<dbReference type="RefSeq" id="WP_089252107.1">
    <property type="nucleotide sequence ID" value="NZ_FZPH01000009.1"/>
</dbReference>
<evidence type="ECO:0000256" key="4">
    <source>
        <dbReference type="ARBA" id="ARBA00023125"/>
    </source>
</evidence>
<dbReference type="EMBL" id="FZPH01000009">
    <property type="protein sequence ID" value="SNT55572.1"/>
    <property type="molecule type" value="Genomic_DNA"/>
</dbReference>
<gene>
    <name evidence="8" type="ORF">SAMN05421812_109243</name>
</gene>
<dbReference type="InterPro" id="IPR013249">
    <property type="entry name" value="RNA_pol_sigma70_r4_t2"/>
</dbReference>
<organism evidence="8 9">
    <name type="scientific">Asanoa hainanensis</name>
    <dbReference type="NCBI Taxonomy" id="560556"/>
    <lineage>
        <taxon>Bacteria</taxon>
        <taxon>Bacillati</taxon>
        <taxon>Actinomycetota</taxon>
        <taxon>Actinomycetes</taxon>
        <taxon>Micromonosporales</taxon>
        <taxon>Micromonosporaceae</taxon>
        <taxon>Asanoa</taxon>
    </lineage>
</organism>
<keyword evidence="2" id="KW-0805">Transcription regulation</keyword>
<dbReference type="InterPro" id="IPR014284">
    <property type="entry name" value="RNA_pol_sigma-70_dom"/>
</dbReference>
<keyword evidence="3" id="KW-0731">Sigma factor</keyword>
<dbReference type="Pfam" id="PF04542">
    <property type="entry name" value="Sigma70_r2"/>
    <property type="match status" value="1"/>
</dbReference>
<dbReference type="Proteomes" id="UP000198362">
    <property type="component" value="Unassembled WGS sequence"/>
</dbReference>
<dbReference type="GO" id="GO:0003677">
    <property type="term" value="F:DNA binding"/>
    <property type="evidence" value="ECO:0007669"/>
    <property type="project" value="UniProtKB-KW"/>
</dbReference>
<evidence type="ECO:0000313" key="9">
    <source>
        <dbReference type="Proteomes" id="UP000198362"/>
    </source>
</evidence>
<dbReference type="Gene3D" id="1.10.10.10">
    <property type="entry name" value="Winged helix-like DNA-binding domain superfamily/Winged helix DNA-binding domain"/>
    <property type="match status" value="1"/>
</dbReference>
<evidence type="ECO:0000259" key="6">
    <source>
        <dbReference type="Pfam" id="PF04542"/>
    </source>
</evidence>
<dbReference type="SUPFAM" id="SSF88946">
    <property type="entry name" value="Sigma2 domain of RNA polymerase sigma factors"/>
    <property type="match status" value="1"/>
</dbReference>
<dbReference type="AlphaFoldDB" id="A0A239NLT0"/>
<evidence type="ECO:0000256" key="5">
    <source>
        <dbReference type="ARBA" id="ARBA00023163"/>
    </source>
</evidence>
<name>A0A239NLT0_9ACTN</name>
<accession>A0A239NLT0</accession>
<keyword evidence="9" id="KW-1185">Reference proteome</keyword>
<feature type="domain" description="RNA polymerase sigma-70 region 2" evidence="6">
    <location>
        <begin position="20"/>
        <end position="81"/>
    </location>
</feature>
<dbReference type="InterPro" id="IPR039425">
    <property type="entry name" value="RNA_pol_sigma-70-like"/>
</dbReference>
<keyword evidence="5" id="KW-0804">Transcription</keyword>
<dbReference type="PANTHER" id="PTHR43133:SF50">
    <property type="entry name" value="ECF RNA POLYMERASE SIGMA FACTOR SIGM"/>
    <property type="match status" value="1"/>
</dbReference>
<feature type="domain" description="RNA polymerase sigma factor 70 region 4 type 2" evidence="7">
    <location>
        <begin position="106"/>
        <end position="157"/>
    </location>
</feature>
<evidence type="ECO:0000256" key="2">
    <source>
        <dbReference type="ARBA" id="ARBA00023015"/>
    </source>
</evidence>
<dbReference type="InterPro" id="IPR036388">
    <property type="entry name" value="WH-like_DNA-bd_sf"/>
</dbReference>
<protein>
    <submittedName>
        <fullName evidence="8">RNA polymerase sigma-70 factor, sigma-E family</fullName>
    </submittedName>
</protein>